<organism evidence="1 2">
    <name type="scientific">Trifolium medium</name>
    <dbReference type="NCBI Taxonomy" id="97028"/>
    <lineage>
        <taxon>Eukaryota</taxon>
        <taxon>Viridiplantae</taxon>
        <taxon>Streptophyta</taxon>
        <taxon>Embryophyta</taxon>
        <taxon>Tracheophyta</taxon>
        <taxon>Spermatophyta</taxon>
        <taxon>Magnoliopsida</taxon>
        <taxon>eudicotyledons</taxon>
        <taxon>Gunneridae</taxon>
        <taxon>Pentapetalae</taxon>
        <taxon>rosids</taxon>
        <taxon>fabids</taxon>
        <taxon>Fabales</taxon>
        <taxon>Fabaceae</taxon>
        <taxon>Papilionoideae</taxon>
        <taxon>50 kb inversion clade</taxon>
        <taxon>NPAAA clade</taxon>
        <taxon>Hologalegina</taxon>
        <taxon>IRL clade</taxon>
        <taxon>Trifolieae</taxon>
        <taxon>Trifolium</taxon>
    </lineage>
</organism>
<dbReference type="AlphaFoldDB" id="A0A392RJB7"/>
<protein>
    <submittedName>
        <fullName evidence="1">Uncharacterized protein</fullName>
    </submittedName>
</protein>
<keyword evidence="2" id="KW-1185">Reference proteome</keyword>
<evidence type="ECO:0000313" key="1">
    <source>
        <dbReference type="EMBL" id="MCI36693.1"/>
    </source>
</evidence>
<sequence length="42" mass="4434">MLDANHYPAEFCRKGFATTIATASSSQGTVPATNLQKSAFCP</sequence>
<name>A0A392RJB7_9FABA</name>
<accession>A0A392RJB7</accession>
<comment type="caution">
    <text evidence="1">The sequence shown here is derived from an EMBL/GenBank/DDBJ whole genome shotgun (WGS) entry which is preliminary data.</text>
</comment>
<dbReference type="EMBL" id="LXQA010236472">
    <property type="protein sequence ID" value="MCI36693.1"/>
    <property type="molecule type" value="Genomic_DNA"/>
</dbReference>
<dbReference type="Proteomes" id="UP000265520">
    <property type="component" value="Unassembled WGS sequence"/>
</dbReference>
<proteinExistence type="predicted"/>
<reference evidence="1 2" key="1">
    <citation type="journal article" date="2018" name="Front. Plant Sci.">
        <title>Red Clover (Trifolium pratense) and Zigzag Clover (T. medium) - A Picture of Genomic Similarities and Differences.</title>
        <authorList>
            <person name="Dluhosova J."/>
            <person name="Istvanek J."/>
            <person name="Nedelnik J."/>
            <person name="Repkova J."/>
        </authorList>
    </citation>
    <scope>NUCLEOTIDE SEQUENCE [LARGE SCALE GENOMIC DNA]</scope>
    <source>
        <strain evidence="2">cv. 10/8</strain>
        <tissue evidence="1">Leaf</tissue>
    </source>
</reference>
<evidence type="ECO:0000313" key="2">
    <source>
        <dbReference type="Proteomes" id="UP000265520"/>
    </source>
</evidence>
<feature type="non-terminal residue" evidence="1">
    <location>
        <position position="42"/>
    </location>
</feature>